<dbReference type="PRINTS" id="PR00813">
    <property type="entry name" value="BCTERIALGSPG"/>
</dbReference>
<comment type="caution">
    <text evidence="6">The sequence shown here is derived from an EMBL/GenBank/DDBJ whole genome shotgun (WGS) entry which is preliminary data.</text>
</comment>
<dbReference type="InterPro" id="IPR000983">
    <property type="entry name" value="Bac_GSPG_pilin"/>
</dbReference>
<dbReference type="InterPro" id="IPR045584">
    <property type="entry name" value="Pilin-like"/>
</dbReference>
<dbReference type="PROSITE" id="PS00409">
    <property type="entry name" value="PROKAR_NTER_METHYL"/>
    <property type="match status" value="1"/>
</dbReference>
<gene>
    <name evidence="6" type="ORF">E7027_02220</name>
</gene>
<evidence type="ECO:0000256" key="5">
    <source>
        <dbReference type="ARBA" id="ARBA00023136"/>
    </source>
</evidence>
<dbReference type="InterPro" id="IPR012902">
    <property type="entry name" value="N_methyl_site"/>
</dbReference>
<comment type="subcellular location">
    <subcellularLocation>
        <location evidence="1">Membrane</location>
        <topology evidence="1">Single-pass membrane protein</topology>
    </subcellularLocation>
</comment>
<dbReference type="GO" id="GO:0015628">
    <property type="term" value="P:protein secretion by the type II secretion system"/>
    <property type="evidence" value="ECO:0007669"/>
    <property type="project" value="InterPro"/>
</dbReference>
<dbReference type="NCBIfam" id="TIGR02532">
    <property type="entry name" value="IV_pilin_GFxxxE"/>
    <property type="match status" value="1"/>
</dbReference>
<evidence type="ECO:0000313" key="6">
    <source>
        <dbReference type="EMBL" id="MBE6420948.1"/>
    </source>
</evidence>
<dbReference type="GO" id="GO:0015627">
    <property type="term" value="C:type II protein secretion system complex"/>
    <property type="evidence" value="ECO:0007669"/>
    <property type="project" value="InterPro"/>
</dbReference>
<proteinExistence type="predicted"/>
<dbReference type="Gene3D" id="3.30.700.10">
    <property type="entry name" value="Glycoprotein, Type 4 Pilin"/>
    <property type="match status" value="1"/>
</dbReference>
<keyword evidence="5" id="KW-0472">Membrane</keyword>
<dbReference type="AlphaFoldDB" id="A0A928DP35"/>
<keyword evidence="4" id="KW-1133">Transmembrane helix</keyword>
<evidence type="ECO:0000256" key="2">
    <source>
        <dbReference type="ARBA" id="ARBA00022481"/>
    </source>
</evidence>
<dbReference type="PANTHER" id="PTHR30093:SF44">
    <property type="entry name" value="TYPE II SECRETION SYSTEM CORE PROTEIN G"/>
    <property type="match status" value="1"/>
</dbReference>
<reference evidence="6" key="1">
    <citation type="submission" date="2019-04" db="EMBL/GenBank/DDBJ databases">
        <title>Evolution of Biomass-Degrading Anaerobic Consortia Revealed by Metagenomics.</title>
        <authorList>
            <person name="Peng X."/>
        </authorList>
    </citation>
    <scope>NUCLEOTIDE SEQUENCE</scope>
    <source>
        <strain evidence="6">SIG66</strain>
    </source>
</reference>
<keyword evidence="3" id="KW-0812">Transmembrane</keyword>
<dbReference type="SUPFAM" id="SSF54523">
    <property type="entry name" value="Pili subunits"/>
    <property type="match status" value="1"/>
</dbReference>
<dbReference type="EMBL" id="SUVG01000002">
    <property type="protein sequence ID" value="MBE6420948.1"/>
    <property type="molecule type" value="Genomic_DNA"/>
</dbReference>
<evidence type="ECO:0000313" key="7">
    <source>
        <dbReference type="Proteomes" id="UP000725649"/>
    </source>
</evidence>
<protein>
    <submittedName>
        <fullName evidence="6">Prepilin-type N-terminal cleavage/methylation domain-containing protein</fullName>
    </submittedName>
</protein>
<organism evidence="6 7">
    <name type="scientific">Candidatus Avelusimicrobium gallicola</name>
    <dbReference type="NCBI Taxonomy" id="2562704"/>
    <lineage>
        <taxon>Bacteria</taxon>
        <taxon>Pseudomonadati</taxon>
        <taxon>Elusimicrobiota</taxon>
        <taxon>Elusimicrobia</taxon>
        <taxon>Elusimicrobiales</taxon>
        <taxon>Elusimicrobiaceae</taxon>
        <taxon>Candidatus Avelusimicrobium</taxon>
    </lineage>
</organism>
<evidence type="ECO:0000256" key="4">
    <source>
        <dbReference type="ARBA" id="ARBA00022989"/>
    </source>
</evidence>
<dbReference type="GO" id="GO:0016020">
    <property type="term" value="C:membrane"/>
    <property type="evidence" value="ECO:0007669"/>
    <property type="project" value="UniProtKB-SubCell"/>
</dbReference>
<name>A0A928DP35_9BACT</name>
<accession>A0A928DP35</accession>
<dbReference type="PANTHER" id="PTHR30093">
    <property type="entry name" value="GENERAL SECRETION PATHWAY PROTEIN G"/>
    <property type="match status" value="1"/>
</dbReference>
<dbReference type="Proteomes" id="UP000725649">
    <property type="component" value="Unassembled WGS sequence"/>
</dbReference>
<keyword evidence="2" id="KW-0488">Methylation</keyword>
<dbReference type="Pfam" id="PF07963">
    <property type="entry name" value="N_methyl"/>
    <property type="match status" value="1"/>
</dbReference>
<sequence>MNKGFTLIELLVVVLIIGILSAVALPQYTKAVEKSRAVQAITLVKAVKDAAEVYRMANGVYPSNLSQIDIEVSTNLKDFVWDESEFSDGRFALKRRGADLGYFIIFSGTNRTSPSFSMDEIAGVLYCSSDTKKGIEICRAVGKKKLNASFGGFEFWGV</sequence>
<evidence type="ECO:0000256" key="1">
    <source>
        <dbReference type="ARBA" id="ARBA00004167"/>
    </source>
</evidence>
<evidence type="ECO:0000256" key="3">
    <source>
        <dbReference type="ARBA" id="ARBA00022692"/>
    </source>
</evidence>